<dbReference type="EMBL" id="JAMTCO010000013">
    <property type="protein sequence ID" value="MCP2272563.1"/>
    <property type="molecule type" value="Genomic_DNA"/>
</dbReference>
<keyword evidence="9" id="KW-1185">Reference proteome</keyword>
<dbReference type="PANTHER" id="PTHR21310">
    <property type="entry name" value="AMINOGLYCOSIDE PHOSPHOTRANSFERASE-RELATED-RELATED"/>
    <property type="match status" value="1"/>
</dbReference>
<keyword evidence="4 8" id="KW-0418">Kinase</keyword>
<evidence type="ECO:0000256" key="5">
    <source>
        <dbReference type="ARBA" id="ARBA00022840"/>
    </source>
</evidence>
<keyword evidence="2" id="KW-0808">Transferase</keyword>
<name>A0ABT1IIT2_9PSEU</name>
<dbReference type="InterPro" id="IPR000595">
    <property type="entry name" value="cNMP-bd_dom"/>
</dbReference>
<evidence type="ECO:0000256" key="4">
    <source>
        <dbReference type="ARBA" id="ARBA00022777"/>
    </source>
</evidence>
<dbReference type="SUPFAM" id="SSF56112">
    <property type="entry name" value="Protein kinase-like (PK-like)"/>
    <property type="match status" value="1"/>
</dbReference>
<dbReference type="PANTHER" id="PTHR21310:SF41">
    <property type="entry name" value="3'-PHOSPHOTRANSFERASE, PUTATIVE-RELATED"/>
    <property type="match status" value="1"/>
</dbReference>
<dbReference type="PROSITE" id="PS50042">
    <property type="entry name" value="CNMP_BINDING_3"/>
    <property type="match status" value="1"/>
</dbReference>
<evidence type="ECO:0000256" key="1">
    <source>
        <dbReference type="ARBA" id="ARBA00006219"/>
    </source>
</evidence>
<evidence type="ECO:0000256" key="2">
    <source>
        <dbReference type="ARBA" id="ARBA00022679"/>
    </source>
</evidence>
<dbReference type="PIRSF" id="PIRSF000706">
    <property type="entry name" value="Kanamycin_kin"/>
    <property type="match status" value="1"/>
</dbReference>
<evidence type="ECO:0000313" key="8">
    <source>
        <dbReference type="EMBL" id="MCP2272563.1"/>
    </source>
</evidence>
<dbReference type="GO" id="GO:0016301">
    <property type="term" value="F:kinase activity"/>
    <property type="evidence" value="ECO:0007669"/>
    <property type="project" value="UniProtKB-KW"/>
</dbReference>
<dbReference type="Gene3D" id="3.90.1200.10">
    <property type="match status" value="1"/>
</dbReference>
<keyword evidence="3" id="KW-0547">Nucleotide-binding</keyword>
<dbReference type="InterPro" id="IPR011009">
    <property type="entry name" value="Kinase-like_dom_sf"/>
</dbReference>
<evidence type="ECO:0000313" key="9">
    <source>
        <dbReference type="Proteomes" id="UP001205185"/>
    </source>
</evidence>
<keyword evidence="6" id="KW-0046">Antibiotic resistance</keyword>
<comment type="similarity">
    <text evidence="1">Belongs to the aminoglycoside phosphotransferase family.</text>
</comment>
<gene>
    <name evidence="8" type="ORF">LV75_005089</name>
</gene>
<dbReference type="Proteomes" id="UP001205185">
    <property type="component" value="Unassembled WGS sequence"/>
</dbReference>
<dbReference type="Pfam" id="PF01636">
    <property type="entry name" value="APH"/>
    <property type="match status" value="1"/>
</dbReference>
<protein>
    <submittedName>
        <fullName evidence="8">Kanamycin kinase</fullName>
    </submittedName>
</protein>
<feature type="domain" description="Cyclic nucleotide-binding" evidence="7">
    <location>
        <begin position="157"/>
        <end position="217"/>
    </location>
</feature>
<dbReference type="CDD" id="cd05150">
    <property type="entry name" value="APH"/>
    <property type="match status" value="1"/>
</dbReference>
<dbReference type="Gene3D" id="3.30.200.20">
    <property type="entry name" value="Phosphorylase Kinase, domain 1"/>
    <property type="match status" value="1"/>
</dbReference>
<dbReference type="InterPro" id="IPR051678">
    <property type="entry name" value="AGP_Transferase"/>
</dbReference>
<evidence type="ECO:0000256" key="6">
    <source>
        <dbReference type="ARBA" id="ARBA00023251"/>
    </source>
</evidence>
<proteinExistence type="inferred from homology"/>
<evidence type="ECO:0000259" key="7">
    <source>
        <dbReference type="PROSITE" id="PS50042"/>
    </source>
</evidence>
<dbReference type="RefSeq" id="WP_253889488.1">
    <property type="nucleotide sequence ID" value="NZ_BAAAVB010000008.1"/>
</dbReference>
<sequence length="245" mass="26814">MTPPPALNLRGTWRTVATRSYGTRIYRVEGRATLYVKTTPPRRSDDFRFNPSAEAARLGWLRDKGFPVPEVIEVGSTDEVSWMVMTAVPGVPASEAPDRGLAVAAVAEFARSLHSSPPCPFDGSLAVTVDWARRAVSGALVDLNDLDPEHEGWTAQQLLDELVSLPAPPEDLVVCHGDLGLDNVLVDPGTHEVTGVIDVGRLGMADRWRDLAILLRDAGPDVLAAYGVEVDEVRAHYYWLLDEFF</sequence>
<evidence type="ECO:0000256" key="3">
    <source>
        <dbReference type="ARBA" id="ARBA00022741"/>
    </source>
</evidence>
<comment type="caution">
    <text evidence="8">The sequence shown here is derived from an EMBL/GenBank/DDBJ whole genome shotgun (WGS) entry which is preliminary data.</text>
</comment>
<dbReference type="InterPro" id="IPR024165">
    <property type="entry name" value="Kan/Strep_kinase"/>
</dbReference>
<keyword evidence="5" id="KW-0067">ATP-binding</keyword>
<accession>A0ABT1IIT2</accession>
<dbReference type="InterPro" id="IPR002575">
    <property type="entry name" value="Aminoglycoside_PTrfase"/>
</dbReference>
<reference evidence="8 9" key="1">
    <citation type="submission" date="2022-06" db="EMBL/GenBank/DDBJ databases">
        <title>Genomic Encyclopedia of Archaeal and Bacterial Type Strains, Phase II (KMG-II): from individual species to whole genera.</title>
        <authorList>
            <person name="Goeker M."/>
        </authorList>
    </citation>
    <scope>NUCLEOTIDE SEQUENCE [LARGE SCALE GENOMIC DNA]</scope>
    <source>
        <strain evidence="8 9">DSM 44255</strain>
    </source>
</reference>
<organism evidence="8 9">
    <name type="scientific">Actinokineospora diospyrosa</name>
    <dbReference type="NCBI Taxonomy" id="103728"/>
    <lineage>
        <taxon>Bacteria</taxon>
        <taxon>Bacillati</taxon>
        <taxon>Actinomycetota</taxon>
        <taxon>Actinomycetes</taxon>
        <taxon>Pseudonocardiales</taxon>
        <taxon>Pseudonocardiaceae</taxon>
        <taxon>Actinokineospora</taxon>
    </lineage>
</organism>